<evidence type="ECO:0000313" key="1">
    <source>
        <dbReference type="EMBL" id="KCW59308.1"/>
    </source>
</evidence>
<reference evidence="1" key="1">
    <citation type="submission" date="2013-07" db="EMBL/GenBank/DDBJ databases">
        <title>The genome of Eucalyptus grandis.</title>
        <authorList>
            <person name="Schmutz J."/>
            <person name="Hayes R."/>
            <person name="Myburg A."/>
            <person name="Tuskan G."/>
            <person name="Grattapaglia D."/>
            <person name="Rokhsar D.S."/>
        </authorList>
    </citation>
    <scope>NUCLEOTIDE SEQUENCE</scope>
    <source>
        <tissue evidence="1">Leaf extractions</tissue>
    </source>
</reference>
<name>A0A059AZL3_EUCGR</name>
<sequence>MYFLSSIKQIWSFKQFAFDPVLCPKETVTTIFTNGKRKSLPDHRKQKSKNFVLRLSSIISCVHRANADSRNQRVKIIWDHFTGTSFHS</sequence>
<accession>A0A059AZL3</accession>
<organism evidence="1">
    <name type="scientific">Eucalyptus grandis</name>
    <name type="common">Flooded gum</name>
    <dbReference type="NCBI Taxonomy" id="71139"/>
    <lineage>
        <taxon>Eukaryota</taxon>
        <taxon>Viridiplantae</taxon>
        <taxon>Streptophyta</taxon>
        <taxon>Embryophyta</taxon>
        <taxon>Tracheophyta</taxon>
        <taxon>Spermatophyta</taxon>
        <taxon>Magnoliopsida</taxon>
        <taxon>eudicotyledons</taxon>
        <taxon>Gunneridae</taxon>
        <taxon>Pentapetalae</taxon>
        <taxon>rosids</taxon>
        <taxon>malvids</taxon>
        <taxon>Myrtales</taxon>
        <taxon>Myrtaceae</taxon>
        <taxon>Myrtoideae</taxon>
        <taxon>Eucalypteae</taxon>
        <taxon>Eucalyptus</taxon>
    </lineage>
</organism>
<dbReference type="AlphaFoldDB" id="A0A059AZL3"/>
<dbReference type="InParanoid" id="A0A059AZL3"/>
<protein>
    <submittedName>
        <fullName evidence="1">Uncharacterized protein</fullName>
    </submittedName>
</protein>
<gene>
    <name evidence="1" type="ORF">EUGRSUZ_H01989</name>
</gene>
<dbReference type="EMBL" id="KK198760">
    <property type="protein sequence ID" value="KCW59308.1"/>
    <property type="molecule type" value="Genomic_DNA"/>
</dbReference>
<proteinExistence type="predicted"/>
<dbReference type="Gramene" id="KCW59308">
    <property type="protein sequence ID" value="KCW59308"/>
    <property type="gene ID" value="EUGRSUZ_H01989"/>
</dbReference>